<feature type="domain" description="EamA" evidence="7">
    <location>
        <begin position="147"/>
        <end position="279"/>
    </location>
</feature>
<keyword evidence="3 6" id="KW-0812">Transmembrane</keyword>
<dbReference type="InterPro" id="IPR000620">
    <property type="entry name" value="EamA_dom"/>
</dbReference>
<keyword evidence="5 6" id="KW-0472">Membrane</keyword>
<dbReference type="PANTHER" id="PTHR42920">
    <property type="entry name" value="OS03G0707200 PROTEIN-RELATED"/>
    <property type="match status" value="1"/>
</dbReference>
<dbReference type="InterPro" id="IPR037185">
    <property type="entry name" value="EmrE-like"/>
</dbReference>
<name>A0A4R2TJC6_9PAST</name>
<reference evidence="8 9" key="1">
    <citation type="submission" date="2019-03" db="EMBL/GenBank/DDBJ databases">
        <title>Genomic Encyclopedia of Type Strains, Phase IV (KMG-IV): sequencing the most valuable type-strain genomes for metagenomic binning, comparative biology and taxonomic classification.</title>
        <authorList>
            <person name="Goeker M."/>
        </authorList>
    </citation>
    <scope>NUCLEOTIDE SEQUENCE [LARGE SCALE GENOMIC DNA]</scope>
    <source>
        <strain evidence="8 9">DSM 28404</strain>
    </source>
</reference>
<feature type="transmembrane region" description="Helical" evidence="6">
    <location>
        <begin position="65"/>
        <end position="88"/>
    </location>
</feature>
<dbReference type="Proteomes" id="UP000295763">
    <property type="component" value="Unassembled WGS sequence"/>
</dbReference>
<comment type="subcellular location">
    <subcellularLocation>
        <location evidence="1">Cell membrane</location>
        <topology evidence="1">Multi-pass membrane protein</topology>
    </subcellularLocation>
</comment>
<sequence length="288" mass="32121">MQKYRGEILMFVVAFIAAIGWFFSKEAIEEMPSVGFIGLRFAVATLIFLPFSFSQLNTLNSSQILRAGAVGLALTCNITIWVLAITFSTNFGEGAFIISLAMLIAPLLAWLAFKQKPARTFWLSMPIAMIGLFVLTGSQFGDFDFDIGTILFFFTALSAAVFFVLSSQYAKNIPTMALLTVQFSLVCLVCCAYSFFFEDWPQSISFETWCWFAASTLLATNFRYFLQIQGLRYCNIVTAALIMVLEPVWTLTLSVLILGEALTVAKTVGCSLILTAIIVYRLPSLWRR</sequence>
<dbReference type="AlphaFoldDB" id="A0A4R2TJC6"/>
<evidence type="ECO:0000256" key="4">
    <source>
        <dbReference type="ARBA" id="ARBA00022989"/>
    </source>
</evidence>
<keyword evidence="2" id="KW-1003">Cell membrane</keyword>
<organism evidence="8 9">
    <name type="scientific">Cricetibacter osteomyelitidis</name>
    <dbReference type="NCBI Taxonomy" id="1521931"/>
    <lineage>
        <taxon>Bacteria</taxon>
        <taxon>Pseudomonadati</taxon>
        <taxon>Pseudomonadota</taxon>
        <taxon>Gammaproteobacteria</taxon>
        <taxon>Pasteurellales</taxon>
        <taxon>Pasteurellaceae</taxon>
        <taxon>Cricetibacter</taxon>
    </lineage>
</organism>
<dbReference type="GO" id="GO:0005886">
    <property type="term" value="C:plasma membrane"/>
    <property type="evidence" value="ECO:0007669"/>
    <property type="project" value="UniProtKB-SubCell"/>
</dbReference>
<feature type="transmembrane region" description="Helical" evidence="6">
    <location>
        <begin position="208"/>
        <end position="226"/>
    </location>
</feature>
<dbReference type="InterPro" id="IPR051258">
    <property type="entry name" value="Diverse_Substrate_Transporter"/>
</dbReference>
<accession>A0A4R2TJC6</accession>
<feature type="transmembrane region" description="Helical" evidence="6">
    <location>
        <begin position="94"/>
        <end position="113"/>
    </location>
</feature>
<feature type="transmembrane region" description="Helical" evidence="6">
    <location>
        <begin position="7"/>
        <end position="24"/>
    </location>
</feature>
<evidence type="ECO:0000259" key="7">
    <source>
        <dbReference type="Pfam" id="PF00892"/>
    </source>
</evidence>
<evidence type="ECO:0000256" key="3">
    <source>
        <dbReference type="ARBA" id="ARBA00022692"/>
    </source>
</evidence>
<comment type="caution">
    <text evidence="8">The sequence shown here is derived from an EMBL/GenBank/DDBJ whole genome shotgun (WGS) entry which is preliminary data.</text>
</comment>
<evidence type="ECO:0000313" key="8">
    <source>
        <dbReference type="EMBL" id="TCP94912.1"/>
    </source>
</evidence>
<gene>
    <name evidence="8" type="ORF">EDC44_11358</name>
</gene>
<feature type="transmembrane region" description="Helical" evidence="6">
    <location>
        <begin position="36"/>
        <end position="53"/>
    </location>
</feature>
<evidence type="ECO:0000256" key="2">
    <source>
        <dbReference type="ARBA" id="ARBA00022475"/>
    </source>
</evidence>
<keyword evidence="4 6" id="KW-1133">Transmembrane helix</keyword>
<evidence type="ECO:0000256" key="1">
    <source>
        <dbReference type="ARBA" id="ARBA00004651"/>
    </source>
</evidence>
<feature type="transmembrane region" description="Helical" evidence="6">
    <location>
        <begin position="147"/>
        <end position="165"/>
    </location>
</feature>
<proteinExistence type="predicted"/>
<dbReference type="Pfam" id="PF00892">
    <property type="entry name" value="EamA"/>
    <property type="match status" value="2"/>
</dbReference>
<evidence type="ECO:0000313" key="9">
    <source>
        <dbReference type="Proteomes" id="UP000295763"/>
    </source>
</evidence>
<feature type="transmembrane region" description="Helical" evidence="6">
    <location>
        <begin position="233"/>
        <end position="258"/>
    </location>
</feature>
<protein>
    <submittedName>
        <fullName evidence="8">EamA domain-containing membrane protein RarD</fullName>
    </submittedName>
</protein>
<dbReference type="EMBL" id="SLYB01000013">
    <property type="protein sequence ID" value="TCP94912.1"/>
    <property type="molecule type" value="Genomic_DNA"/>
</dbReference>
<feature type="transmembrane region" description="Helical" evidence="6">
    <location>
        <begin position="177"/>
        <end position="196"/>
    </location>
</feature>
<feature type="transmembrane region" description="Helical" evidence="6">
    <location>
        <begin position="264"/>
        <end position="282"/>
    </location>
</feature>
<keyword evidence="9" id="KW-1185">Reference proteome</keyword>
<feature type="domain" description="EamA" evidence="7">
    <location>
        <begin position="5"/>
        <end position="136"/>
    </location>
</feature>
<evidence type="ECO:0000256" key="6">
    <source>
        <dbReference type="SAM" id="Phobius"/>
    </source>
</evidence>
<feature type="transmembrane region" description="Helical" evidence="6">
    <location>
        <begin position="120"/>
        <end position="141"/>
    </location>
</feature>
<dbReference type="PANTHER" id="PTHR42920:SF5">
    <property type="entry name" value="EAMA DOMAIN-CONTAINING PROTEIN"/>
    <property type="match status" value="1"/>
</dbReference>
<dbReference type="RefSeq" id="WP_243647919.1">
    <property type="nucleotide sequence ID" value="NZ_SLYB01000013.1"/>
</dbReference>
<evidence type="ECO:0000256" key="5">
    <source>
        <dbReference type="ARBA" id="ARBA00023136"/>
    </source>
</evidence>
<dbReference type="SUPFAM" id="SSF103481">
    <property type="entry name" value="Multidrug resistance efflux transporter EmrE"/>
    <property type="match status" value="2"/>
</dbReference>